<dbReference type="PROSITE" id="PS51450">
    <property type="entry name" value="LRR"/>
    <property type="match status" value="1"/>
</dbReference>
<feature type="region of interest" description="Disordered" evidence="3">
    <location>
        <begin position="812"/>
        <end position="853"/>
    </location>
</feature>
<reference evidence="5" key="1">
    <citation type="submission" date="2023-04" db="EMBL/GenBank/DDBJ databases">
        <title>Black Yeasts Isolated from many extreme environments.</title>
        <authorList>
            <person name="Coleine C."/>
            <person name="Stajich J.E."/>
            <person name="Selbmann L."/>
        </authorList>
    </citation>
    <scope>NUCLEOTIDE SEQUENCE</scope>
    <source>
        <strain evidence="5">CCFEE 5312</strain>
    </source>
</reference>
<sequence>MAMDGLSWAGHPPMSVAELVAYTKKELDADSAEKQAKLQASSVGELPKESQNGATLDLSRRNISALPVEVIELIKDRVERLALSHNPSVALPSQIVDCERIRYLNIRWNDLDRFPEVVLRLTKLEILDISKNRIEVIPDGIRNMSSLKFLAVARNNIRTLPLALGEMPSLQKLKFDENPIEFPPPDALKLPKKTGASSLEAEREKETCKLVKAFLKDVAVKQRVRTTEEELSESNIETPRPPKRTATIGRFPIRPSISGIVNGSDLRSSSPSDHPPPIPQRSHARVASTASTASNNSMTPPTPRRPGVAPLRANGNDMMRSRSETAASSSLRSRRQGYVPKRDRKVTGELNPLTEDSSEGPDRTSQASTIKPMHSRVSSTVSTGSSVFVSSGGETSSGPGSPTDMVAPRSELLPRMRPTANGNGLSDGFGQFVKGVKRLVITLNQLQRPIEEIFQVLESARSPDPTLRSCIAQANASAFRVDDTIRFANNGSMRLSKETLLHRSLQATKAYTTAAAAIRRNLANAVRLPDGIYVRSLMMQIYATIIEVRNICAILGCTVRERPSPRDALRTSRAWSSRTVTPTQPIGPSERRPRRPTVLQHTASSATIRPMAPPPMPLHTNVSRSVTMSSMSAATPRSGESFPAMNQARPVISRANTMRSMMDVAEPDDQFEQIFLKLRVACDQAAQALLSCRTEFSNRRNEALSVNQPRPASQWAAALSKCETVSNHNKSLKKRLEMVKVNDPSVRFQRDFWQLCDAFVHSWIDLATEIKDLGSQRGIDVTNVKSIMRHVQKLVKDVSKTISHSPLYHHALGTKMPESGHSSLAPPFPAGLQRSYSEHPSSNAGMGSQNPYITTAPATPLSAALGPAAHTVASTPSAVSSSQREYFQDPMQGYRSSHERTDTVMQAPPARPRRQL</sequence>
<gene>
    <name evidence="5" type="primary">SOG2</name>
    <name evidence="5" type="ORF">LTR09_010375</name>
</gene>
<protein>
    <submittedName>
        <fullName evidence="5">RAM signaling network component</fullName>
    </submittedName>
</protein>
<organism evidence="5 6">
    <name type="scientific">Extremus antarcticus</name>
    <dbReference type="NCBI Taxonomy" id="702011"/>
    <lineage>
        <taxon>Eukaryota</taxon>
        <taxon>Fungi</taxon>
        <taxon>Dikarya</taxon>
        <taxon>Ascomycota</taxon>
        <taxon>Pezizomycotina</taxon>
        <taxon>Dothideomycetes</taxon>
        <taxon>Dothideomycetidae</taxon>
        <taxon>Mycosphaerellales</taxon>
        <taxon>Extremaceae</taxon>
        <taxon>Extremus</taxon>
    </lineage>
</organism>
<evidence type="ECO:0000313" key="6">
    <source>
        <dbReference type="Proteomes" id="UP001271007"/>
    </source>
</evidence>
<dbReference type="SMART" id="SM00369">
    <property type="entry name" value="LRR_TYP"/>
    <property type="match status" value="3"/>
</dbReference>
<dbReference type="Pfam" id="PF23598">
    <property type="entry name" value="LRR_14"/>
    <property type="match status" value="1"/>
</dbReference>
<dbReference type="InterPro" id="IPR001611">
    <property type="entry name" value="Leu-rich_rpt"/>
</dbReference>
<dbReference type="SUPFAM" id="SSF52058">
    <property type="entry name" value="L domain-like"/>
    <property type="match status" value="1"/>
</dbReference>
<dbReference type="GO" id="GO:0005737">
    <property type="term" value="C:cytoplasm"/>
    <property type="evidence" value="ECO:0007669"/>
    <property type="project" value="TreeGrafter"/>
</dbReference>
<feature type="domain" description="Disease resistance R13L4/SHOC-2-like LRR" evidence="4">
    <location>
        <begin position="99"/>
        <end position="175"/>
    </location>
</feature>
<dbReference type="InterPro" id="IPR032675">
    <property type="entry name" value="LRR_dom_sf"/>
</dbReference>
<dbReference type="Pfam" id="PF10428">
    <property type="entry name" value="SOG2"/>
    <property type="match status" value="2"/>
</dbReference>
<name>A0AAJ0DEA6_9PEZI</name>
<dbReference type="AlphaFoldDB" id="A0AAJ0DEA6"/>
<keyword evidence="6" id="KW-1185">Reference proteome</keyword>
<feature type="region of interest" description="Disordered" evidence="3">
    <location>
        <begin position="223"/>
        <end position="403"/>
    </location>
</feature>
<proteinExistence type="predicted"/>
<feature type="compositionally biased region" description="Low complexity" evidence="3">
    <location>
        <begin position="287"/>
        <end position="297"/>
    </location>
</feature>
<dbReference type="InterPro" id="IPR050216">
    <property type="entry name" value="LRR_domain-containing"/>
</dbReference>
<feature type="compositionally biased region" description="Polar residues" evidence="3">
    <location>
        <begin position="834"/>
        <end position="853"/>
    </location>
</feature>
<evidence type="ECO:0000256" key="3">
    <source>
        <dbReference type="SAM" id="MobiDB-lite"/>
    </source>
</evidence>
<dbReference type="EMBL" id="JAWDJX010000051">
    <property type="protein sequence ID" value="KAK3048214.1"/>
    <property type="molecule type" value="Genomic_DNA"/>
</dbReference>
<dbReference type="Gene3D" id="3.80.10.10">
    <property type="entry name" value="Ribonuclease Inhibitor"/>
    <property type="match status" value="1"/>
</dbReference>
<evidence type="ECO:0000259" key="4">
    <source>
        <dbReference type="Pfam" id="PF23598"/>
    </source>
</evidence>
<dbReference type="InterPro" id="IPR003591">
    <property type="entry name" value="Leu-rich_rpt_typical-subtyp"/>
</dbReference>
<feature type="compositionally biased region" description="Polar residues" evidence="3">
    <location>
        <begin position="573"/>
        <end position="586"/>
    </location>
</feature>
<evidence type="ECO:0000256" key="1">
    <source>
        <dbReference type="ARBA" id="ARBA00022614"/>
    </source>
</evidence>
<comment type="caution">
    <text evidence="5">The sequence shown here is derived from an EMBL/GenBank/DDBJ whole genome shotgun (WGS) entry which is preliminary data.</text>
</comment>
<feature type="region of interest" description="Disordered" evidence="3">
    <location>
        <begin position="874"/>
        <end position="916"/>
    </location>
</feature>
<evidence type="ECO:0000256" key="2">
    <source>
        <dbReference type="ARBA" id="ARBA00022737"/>
    </source>
</evidence>
<dbReference type="PANTHER" id="PTHR48051:SF54">
    <property type="entry name" value="LEUCINE-RICH REPEAT-CONTAINING PROTEIN"/>
    <property type="match status" value="1"/>
</dbReference>
<dbReference type="InterPro" id="IPR055414">
    <property type="entry name" value="LRR_R13L4/SHOC2-like"/>
</dbReference>
<keyword evidence="1" id="KW-0433">Leucine-rich repeat</keyword>
<feature type="region of interest" description="Disordered" evidence="3">
    <location>
        <begin position="568"/>
        <end position="616"/>
    </location>
</feature>
<dbReference type="PANTHER" id="PTHR48051">
    <property type="match status" value="1"/>
</dbReference>
<dbReference type="InterPro" id="IPR019487">
    <property type="entry name" value="RAM_signalling_pathway_SOG2"/>
</dbReference>
<accession>A0AAJ0DEA6</accession>
<keyword evidence="2" id="KW-0677">Repeat</keyword>
<dbReference type="Proteomes" id="UP001271007">
    <property type="component" value="Unassembled WGS sequence"/>
</dbReference>
<evidence type="ECO:0000313" key="5">
    <source>
        <dbReference type="EMBL" id="KAK3048214.1"/>
    </source>
</evidence>
<feature type="compositionally biased region" description="Low complexity" evidence="3">
    <location>
        <begin position="375"/>
        <end position="403"/>
    </location>
</feature>